<evidence type="ECO:0000256" key="1">
    <source>
        <dbReference type="SAM" id="Coils"/>
    </source>
</evidence>
<name>A0A1X0Q5V5_9MICR</name>
<comment type="caution">
    <text evidence="2">The sequence shown here is derived from an EMBL/GenBank/DDBJ whole genome shotgun (WGS) entry which is preliminary data.</text>
</comment>
<dbReference type="VEuPathDB" id="MicrosporidiaDB:HERIO_204"/>
<dbReference type="EMBL" id="LTAI01001801">
    <property type="protein sequence ID" value="ORD93915.1"/>
    <property type="molecule type" value="Genomic_DNA"/>
</dbReference>
<keyword evidence="1" id="KW-0175">Coiled coil</keyword>
<gene>
    <name evidence="2" type="ORF">A0H76_1345</name>
</gene>
<feature type="coiled-coil region" evidence="1">
    <location>
        <begin position="1"/>
        <end position="28"/>
    </location>
</feature>
<reference evidence="2 3" key="1">
    <citation type="journal article" date="2017" name="Environ. Microbiol.">
        <title>Decay of the glycolytic pathway and adaptation to intranuclear parasitism within Enterocytozoonidae microsporidia.</title>
        <authorList>
            <person name="Wiredu Boakye D."/>
            <person name="Jaroenlak P."/>
            <person name="Prachumwat A."/>
            <person name="Williams T.A."/>
            <person name="Bateman K.S."/>
            <person name="Itsathitphaisarn O."/>
            <person name="Sritunyalucksana K."/>
            <person name="Paszkiewicz K.H."/>
            <person name="Moore K.A."/>
            <person name="Stentiford G.D."/>
            <person name="Williams B.A."/>
        </authorList>
    </citation>
    <scope>NUCLEOTIDE SEQUENCE [LARGE SCALE GENOMIC DNA]</scope>
    <source>
        <strain evidence="3">canceri</strain>
    </source>
</reference>
<evidence type="ECO:0000313" key="2">
    <source>
        <dbReference type="EMBL" id="ORD93915.1"/>
    </source>
</evidence>
<protein>
    <recommendedName>
        <fullName evidence="4">BAG domain-containing protein</fullName>
    </recommendedName>
</protein>
<accession>A0A1X0Q5V5</accession>
<evidence type="ECO:0008006" key="4">
    <source>
        <dbReference type="Google" id="ProtNLM"/>
    </source>
</evidence>
<dbReference type="VEuPathDB" id="MicrosporidiaDB:A0H76_1345"/>
<dbReference type="Proteomes" id="UP000192501">
    <property type="component" value="Unassembled WGS sequence"/>
</dbReference>
<organism evidence="2 3">
    <name type="scientific">Hepatospora eriocheir</name>
    <dbReference type="NCBI Taxonomy" id="1081669"/>
    <lineage>
        <taxon>Eukaryota</taxon>
        <taxon>Fungi</taxon>
        <taxon>Fungi incertae sedis</taxon>
        <taxon>Microsporidia</taxon>
        <taxon>Hepatosporidae</taxon>
        <taxon>Hepatospora</taxon>
    </lineage>
</organism>
<dbReference type="AlphaFoldDB" id="A0A1X0Q5V5"/>
<proteinExistence type="predicted"/>
<evidence type="ECO:0000313" key="3">
    <source>
        <dbReference type="Proteomes" id="UP000192501"/>
    </source>
</evidence>
<sequence>MKEIKSLLVKLENEIDNLNSRAVGIKTKDQIKIEVDKMYVFYTLEMCKMKLKGKDFSECKEALLRTKSIYEKLKSLK</sequence>